<proteinExistence type="predicted"/>
<sequence length="253" mass="27870">MRRWTSSPGRSAFVILSYIYATLAQSPDWEYLGCYTDSVGSRALSGASITSGDMTNAFCSDFCTKGGYNFAGTEYSQECWCGYRLSTTSDKTPDSDCNSTEACGGSNRLTVYNNPTGVSREPSVNPGVDGYRSLGCYTDAPGARTLATEVSNAIPGGYQNSTVANCVAACSQLDYSYAGLEYYGECFIRIVIIFDRIYFIGSGHELIGDVYCTVNFFRKWNSHKLFFERCSHPIKLSNLVKSLDVNDFHLFQC</sequence>
<keyword evidence="1" id="KW-0677">Repeat</keyword>
<dbReference type="AlphaFoldDB" id="A0AAN6M9L6"/>
<keyword evidence="2" id="KW-0732">Signal</keyword>
<dbReference type="Proteomes" id="UP001280581">
    <property type="component" value="Unassembled WGS sequence"/>
</dbReference>
<feature type="chain" id="PRO_5042810085" description="WSC domain-containing protein" evidence="2">
    <location>
        <begin position="25"/>
        <end position="253"/>
    </location>
</feature>
<dbReference type="InterPro" id="IPR051589">
    <property type="entry name" value="Sialate-O-sulfotransferase"/>
</dbReference>
<dbReference type="InterPro" id="IPR002889">
    <property type="entry name" value="WSC_carb-bd"/>
</dbReference>
<evidence type="ECO:0000259" key="3">
    <source>
        <dbReference type="PROSITE" id="PS51212"/>
    </source>
</evidence>
<protein>
    <recommendedName>
        <fullName evidence="3">WSC domain-containing protein</fullName>
    </recommendedName>
</protein>
<feature type="domain" description="WSC" evidence="3">
    <location>
        <begin position="28"/>
        <end position="115"/>
    </location>
</feature>
<dbReference type="SMART" id="SM00321">
    <property type="entry name" value="WSC"/>
    <property type="match status" value="1"/>
</dbReference>
<accession>A0AAN6M9L6</accession>
<organism evidence="4 5">
    <name type="scientific">Pseudopithomyces chartarum</name>
    <dbReference type="NCBI Taxonomy" id="1892770"/>
    <lineage>
        <taxon>Eukaryota</taxon>
        <taxon>Fungi</taxon>
        <taxon>Dikarya</taxon>
        <taxon>Ascomycota</taxon>
        <taxon>Pezizomycotina</taxon>
        <taxon>Dothideomycetes</taxon>
        <taxon>Pleosporomycetidae</taxon>
        <taxon>Pleosporales</taxon>
        <taxon>Massarineae</taxon>
        <taxon>Didymosphaeriaceae</taxon>
        <taxon>Pseudopithomyces</taxon>
    </lineage>
</organism>
<evidence type="ECO:0000313" key="5">
    <source>
        <dbReference type="Proteomes" id="UP001280581"/>
    </source>
</evidence>
<dbReference type="Pfam" id="PF01822">
    <property type="entry name" value="WSC"/>
    <property type="match status" value="2"/>
</dbReference>
<dbReference type="PANTHER" id="PTHR45964:SF5">
    <property type="entry name" value="WSCD FAMILY MEMBER CG9164"/>
    <property type="match status" value="1"/>
</dbReference>
<dbReference type="PROSITE" id="PS51212">
    <property type="entry name" value="WSC"/>
    <property type="match status" value="1"/>
</dbReference>
<evidence type="ECO:0000256" key="1">
    <source>
        <dbReference type="ARBA" id="ARBA00022737"/>
    </source>
</evidence>
<gene>
    <name evidence="4" type="ORF">GRF29_1g2680333</name>
</gene>
<reference evidence="4 5" key="1">
    <citation type="submission" date="2021-02" db="EMBL/GenBank/DDBJ databases">
        <title>Genome assembly of Pseudopithomyces chartarum.</title>
        <authorList>
            <person name="Jauregui R."/>
            <person name="Singh J."/>
            <person name="Voisey C."/>
        </authorList>
    </citation>
    <scope>NUCLEOTIDE SEQUENCE [LARGE SCALE GENOMIC DNA]</scope>
    <source>
        <strain evidence="4 5">AGR01</strain>
    </source>
</reference>
<name>A0AAN6M9L6_9PLEO</name>
<dbReference type="EMBL" id="WVTA01000001">
    <property type="protein sequence ID" value="KAK3217304.1"/>
    <property type="molecule type" value="Genomic_DNA"/>
</dbReference>
<dbReference type="PANTHER" id="PTHR45964">
    <property type="entry name" value="WSCD FAMILY MEMBER CG9164"/>
    <property type="match status" value="1"/>
</dbReference>
<evidence type="ECO:0000256" key="2">
    <source>
        <dbReference type="SAM" id="SignalP"/>
    </source>
</evidence>
<feature type="signal peptide" evidence="2">
    <location>
        <begin position="1"/>
        <end position="24"/>
    </location>
</feature>
<comment type="caution">
    <text evidence="4">The sequence shown here is derived from an EMBL/GenBank/DDBJ whole genome shotgun (WGS) entry which is preliminary data.</text>
</comment>
<keyword evidence="5" id="KW-1185">Reference proteome</keyword>
<evidence type="ECO:0000313" key="4">
    <source>
        <dbReference type="EMBL" id="KAK3217304.1"/>
    </source>
</evidence>